<comment type="caution">
    <text evidence="1">The sequence shown here is derived from an EMBL/GenBank/DDBJ whole genome shotgun (WGS) entry which is preliminary data.</text>
</comment>
<proteinExistence type="predicted"/>
<dbReference type="AlphaFoldDB" id="A0A166D774"/>
<dbReference type="RefSeq" id="WP_067260155.1">
    <property type="nucleotide sequence ID" value="NZ_LWMW01000123.1"/>
</dbReference>
<accession>A0A166D774</accession>
<dbReference type="EMBL" id="LWMW01000123">
    <property type="protein sequence ID" value="KZX15274.1"/>
    <property type="molecule type" value="Genomic_DNA"/>
</dbReference>
<sequence length="100" mass="11949">MTDEKISEIYSETITAIRELRMDSSDEEKEELYKIINKNKNYLGFDNFEAEMISYWKIKDLELEIHKNIRMASQGSNSISLKDLQEKLEEEPTFIEQFNF</sequence>
<evidence type="ECO:0000313" key="2">
    <source>
        <dbReference type="Proteomes" id="UP000077275"/>
    </source>
</evidence>
<dbReference type="PATRIC" id="fig|47311.3.peg.1741"/>
<keyword evidence="2" id="KW-1185">Reference proteome</keyword>
<name>A0A166D774_9EURY</name>
<reference evidence="1 2" key="1">
    <citation type="submission" date="2016-04" db="EMBL/GenBank/DDBJ databases">
        <title>Genome sequence of Methanobrevibacter cuticularis DSM 11139.</title>
        <authorList>
            <person name="Poehlein A."/>
            <person name="Seedorf H."/>
            <person name="Daniel R."/>
        </authorList>
    </citation>
    <scope>NUCLEOTIDE SEQUENCE [LARGE SCALE GENOMIC DNA]</scope>
    <source>
        <strain evidence="1 2">DSM 11139</strain>
    </source>
</reference>
<dbReference type="Proteomes" id="UP000077275">
    <property type="component" value="Unassembled WGS sequence"/>
</dbReference>
<gene>
    <name evidence="1" type="ORF">MBCUT_15990</name>
</gene>
<organism evidence="1 2">
    <name type="scientific">Methanobrevibacter cuticularis</name>
    <dbReference type="NCBI Taxonomy" id="47311"/>
    <lineage>
        <taxon>Archaea</taxon>
        <taxon>Methanobacteriati</taxon>
        <taxon>Methanobacteriota</taxon>
        <taxon>Methanomada group</taxon>
        <taxon>Methanobacteria</taxon>
        <taxon>Methanobacteriales</taxon>
        <taxon>Methanobacteriaceae</taxon>
        <taxon>Methanobrevibacter</taxon>
    </lineage>
</organism>
<protein>
    <submittedName>
        <fullName evidence="1">Uncharacterized protein</fullName>
    </submittedName>
</protein>
<evidence type="ECO:0000313" key="1">
    <source>
        <dbReference type="EMBL" id="KZX15274.1"/>
    </source>
</evidence>